<feature type="compositionally biased region" description="Polar residues" evidence="7">
    <location>
        <begin position="58"/>
        <end position="69"/>
    </location>
</feature>
<comment type="subcellular location">
    <subcellularLocation>
        <location evidence="1">Membrane</location>
        <topology evidence="1">Multi-pass membrane protein</topology>
    </subcellularLocation>
</comment>
<feature type="region of interest" description="Disordered" evidence="7">
    <location>
        <begin position="506"/>
        <end position="664"/>
    </location>
</feature>
<accession>A0ABM1A4S1</accession>
<feature type="transmembrane region" description="Helical" evidence="8">
    <location>
        <begin position="190"/>
        <end position="210"/>
    </location>
</feature>
<feature type="region of interest" description="Disordered" evidence="7">
    <location>
        <begin position="345"/>
        <end position="491"/>
    </location>
</feature>
<feature type="compositionally biased region" description="Polar residues" evidence="7">
    <location>
        <begin position="476"/>
        <end position="491"/>
    </location>
</feature>
<evidence type="ECO:0000256" key="3">
    <source>
        <dbReference type="ARBA" id="ARBA00022692"/>
    </source>
</evidence>
<feature type="transmembrane region" description="Helical" evidence="8">
    <location>
        <begin position="149"/>
        <end position="170"/>
    </location>
</feature>
<gene>
    <name evidence="11" type="primary">LOC101846368</name>
</gene>
<dbReference type="InterPro" id="IPR052836">
    <property type="entry name" value="PRRT_domain-containing"/>
</dbReference>
<sequence length="945" mass="101598">MSFSSVYQHRLSQLVASASSWTQHGGSATFTFPGVMSLAGKDDQHGGHTYTHQEDVTQHSSRLGSKTTGNDYHENTHNNNHHNHHNNKNATDQTVENLIPLPDWSVALEQWGVCWQIHTFGFSVLFLLLTCFSLAIFFRFRLRVRRLKIVFNTLVLLAVSGVFRAVFLLVDPYGYQDRMAGVMVGVMTQGVYPLLCACYGLTQVMLVRITNVEAGPGKLRSLSALLGCTLSYLFLVVVIETLVFYQRKLKLLLLLDSGCFIAWALYLAVTFICTGFRLTQYASETKRARRELNAFGNQRRTASQNAAAASHSASGLSAAMSSPTTGTAGGGNCLSETGNDVINDLVSPGILSPGHGSNVQSSGVTGSSSVHDNLTNAATGINNTSFPAPQTTGRAGGNGASTLRLSRPKLKVSDHMTVTIATDEDDNSTSSTDADDGPRSLGANRSRGPRRCGHQKTRRSRSRSKASTSAEAYIQISPTETAPPSGKSAMSVSAISRKLGFSKKRETSKCSYTSISKNDEPSGKLSSAGPAQKGKSQPESYGNASELPLLNPPQSLVDTADGKIDEANKNRTVPCGGLSREPDSDDSEDGYESEPVGGAGRKKQPEASNMEEDNRVTFISGNPTNSQLHPSGLQATSESFSHEDSLVPQTQSMIAPTGVAGKDSSSILNANVVSDSSRENGYLADTENVTSCSLLSRIGNHLSRSKPRPSSSLMVTSIPHIRRHRTSHPRHSHPHSPSSSNKTSSSSSSSSSDSSDADDNHIDDDDDDDDDENTTTTTTNATTTATTTTTSGGGGGRGGGGRGGGGGGGDGSGRAGSLSPVEHRSFSTTPSLGLYRIRQSKMVQRAVHLTYLVTFLFLFACLLQLYTVFGVYGVLTTVPRPDPWPWLIFHTIFRSIEVSIGLVLVAIAFITLNHRHQRAKRRQQQQQQQLQQQQQHMHPVRDCVV</sequence>
<name>A0ABM1A4S1_APLCA</name>
<feature type="compositionally biased region" description="Acidic residues" evidence="7">
    <location>
        <begin position="755"/>
        <end position="773"/>
    </location>
</feature>
<feature type="transmembrane region" description="Helical" evidence="8">
    <location>
        <begin position="886"/>
        <end position="912"/>
    </location>
</feature>
<feature type="transmembrane region" description="Helical" evidence="8">
    <location>
        <begin position="115"/>
        <end position="137"/>
    </location>
</feature>
<dbReference type="GeneID" id="101846368"/>
<feature type="compositionally biased region" description="Acidic residues" evidence="7">
    <location>
        <begin position="583"/>
        <end position="592"/>
    </location>
</feature>
<feature type="region of interest" description="Disordered" evidence="7">
    <location>
        <begin position="921"/>
        <end position="945"/>
    </location>
</feature>
<feature type="domain" description="Proline-rich transmembrane protein 3/4" evidence="9">
    <location>
        <begin position="837"/>
        <end position="919"/>
    </location>
</feature>
<feature type="region of interest" description="Disordered" evidence="7">
    <location>
        <begin position="43"/>
        <end position="89"/>
    </location>
</feature>
<keyword evidence="3 8" id="KW-0812">Transmembrane</keyword>
<keyword evidence="6 8" id="KW-0472">Membrane</keyword>
<feature type="compositionally biased region" description="Polar residues" evidence="7">
    <location>
        <begin position="371"/>
        <end position="393"/>
    </location>
</feature>
<feature type="transmembrane region" description="Helical" evidence="8">
    <location>
        <begin position="251"/>
        <end position="279"/>
    </location>
</feature>
<feature type="domain" description="Proline-rich transmembrane protein 3/4" evidence="9">
    <location>
        <begin position="99"/>
        <end position="318"/>
    </location>
</feature>
<evidence type="ECO:0000256" key="5">
    <source>
        <dbReference type="ARBA" id="ARBA00022989"/>
    </source>
</evidence>
<organism evidence="10 11">
    <name type="scientific">Aplysia californica</name>
    <name type="common">California sea hare</name>
    <dbReference type="NCBI Taxonomy" id="6500"/>
    <lineage>
        <taxon>Eukaryota</taxon>
        <taxon>Metazoa</taxon>
        <taxon>Spiralia</taxon>
        <taxon>Lophotrochozoa</taxon>
        <taxon>Mollusca</taxon>
        <taxon>Gastropoda</taxon>
        <taxon>Heterobranchia</taxon>
        <taxon>Euthyneura</taxon>
        <taxon>Tectipleura</taxon>
        <taxon>Aplysiida</taxon>
        <taxon>Aplysioidea</taxon>
        <taxon>Aplysiidae</taxon>
        <taxon>Aplysia</taxon>
    </lineage>
</organism>
<keyword evidence="4" id="KW-0732">Signal</keyword>
<feature type="compositionally biased region" description="Low complexity" evidence="7">
    <location>
        <begin position="924"/>
        <end position="935"/>
    </location>
</feature>
<dbReference type="Proteomes" id="UP000694888">
    <property type="component" value="Unplaced"/>
</dbReference>
<feature type="compositionally biased region" description="Low complexity" evidence="7">
    <location>
        <begin position="735"/>
        <end position="754"/>
    </location>
</feature>
<dbReference type="PANTHER" id="PTHR35578">
    <property type="entry name" value="PROLINE-RICH TRANSMEMBRANE PROTEIN 4-RELATED"/>
    <property type="match status" value="1"/>
</dbReference>
<feature type="region of interest" description="Disordered" evidence="7">
    <location>
        <begin position="723"/>
        <end position="827"/>
    </location>
</feature>
<dbReference type="InterPro" id="IPR059081">
    <property type="entry name" value="PRRT3-4"/>
</dbReference>
<dbReference type="PANTHER" id="PTHR35578:SF6">
    <property type="entry name" value="PROLINE-RICH TRANSMEMBRANE PROTEIN 4"/>
    <property type="match status" value="1"/>
</dbReference>
<feature type="compositionally biased region" description="Basic residues" evidence="7">
    <location>
        <begin position="723"/>
        <end position="734"/>
    </location>
</feature>
<keyword evidence="10" id="KW-1185">Reference proteome</keyword>
<feature type="transmembrane region" description="Helical" evidence="8">
    <location>
        <begin position="846"/>
        <end position="866"/>
    </location>
</feature>
<dbReference type="RefSeq" id="XP_012940823.2">
    <property type="nucleotide sequence ID" value="XM_013085369.2"/>
</dbReference>
<keyword evidence="2" id="KW-0597">Phosphoprotein</keyword>
<feature type="compositionally biased region" description="Basic residues" evidence="7">
    <location>
        <begin position="447"/>
        <end position="464"/>
    </location>
</feature>
<feature type="compositionally biased region" description="Polar residues" evidence="7">
    <location>
        <begin position="534"/>
        <end position="543"/>
    </location>
</feature>
<feature type="compositionally biased region" description="Low complexity" evidence="7">
    <location>
        <begin position="356"/>
        <end position="370"/>
    </location>
</feature>
<evidence type="ECO:0000256" key="1">
    <source>
        <dbReference type="ARBA" id="ARBA00004141"/>
    </source>
</evidence>
<reference evidence="11" key="1">
    <citation type="submission" date="2025-08" db="UniProtKB">
        <authorList>
            <consortium name="RefSeq"/>
        </authorList>
    </citation>
    <scope>IDENTIFICATION</scope>
</reference>
<evidence type="ECO:0000313" key="10">
    <source>
        <dbReference type="Proteomes" id="UP000694888"/>
    </source>
</evidence>
<evidence type="ECO:0000256" key="7">
    <source>
        <dbReference type="SAM" id="MobiDB-lite"/>
    </source>
</evidence>
<evidence type="ECO:0000259" key="9">
    <source>
        <dbReference type="Pfam" id="PF25987"/>
    </source>
</evidence>
<dbReference type="Pfam" id="PF25987">
    <property type="entry name" value="PRRT3"/>
    <property type="match status" value="2"/>
</dbReference>
<feature type="transmembrane region" description="Helical" evidence="8">
    <location>
        <begin position="222"/>
        <end position="245"/>
    </location>
</feature>
<protein>
    <submittedName>
        <fullName evidence="11">Serine-rich adhesin for platelets</fullName>
    </submittedName>
</protein>
<evidence type="ECO:0000313" key="11">
    <source>
        <dbReference type="RefSeq" id="XP_012940823.2"/>
    </source>
</evidence>
<feature type="compositionally biased region" description="Basic and acidic residues" evidence="7">
    <location>
        <begin position="43"/>
        <end position="57"/>
    </location>
</feature>
<evidence type="ECO:0000256" key="6">
    <source>
        <dbReference type="ARBA" id="ARBA00023136"/>
    </source>
</evidence>
<evidence type="ECO:0000256" key="2">
    <source>
        <dbReference type="ARBA" id="ARBA00022553"/>
    </source>
</evidence>
<feature type="compositionally biased region" description="Basic and acidic residues" evidence="7">
    <location>
        <begin position="560"/>
        <end position="569"/>
    </location>
</feature>
<proteinExistence type="predicted"/>
<evidence type="ECO:0000256" key="8">
    <source>
        <dbReference type="SAM" id="Phobius"/>
    </source>
</evidence>
<feature type="compositionally biased region" description="Gly residues" evidence="7">
    <location>
        <begin position="791"/>
        <end position="814"/>
    </location>
</feature>
<evidence type="ECO:0000256" key="4">
    <source>
        <dbReference type="ARBA" id="ARBA00022729"/>
    </source>
</evidence>
<feature type="compositionally biased region" description="Polar residues" evidence="7">
    <location>
        <begin position="617"/>
        <end position="639"/>
    </location>
</feature>
<feature type="compositionally biased region" description="Low complexity" evidence="7">
    <location>
        <begin position="774"/>
        <end position="790"/>
    </location>
</feature>
<keyword evidence="5 8" id="KW-1133">Transmembrane helix</keyword>